<dbReference type="InterPro" id="IPR027555">
    <property type="entry name" value="Mo5U34_MeTrfas-like"/>
</dbReference>
<dbReference type="Gene3D" id="3.40.50.150">
    <property type="entry name" value="Vaccinia Virus protein VP39"/>
    <property type="match status" value="1"/>
</dbReference>
<dbReference type="EMBL" id="OW150024">
    <property type="protein sequence ID" value="CAH2029935.1"/>
    <property type="molecule type" value="Genomic_DNA"/>
</dbReference>
<dbReference type="Proteomes" id="UP001295463">
    <property type="component" value="Chromosome"/>
</dbReference>
<dbReference type="GO" id="GO:0008168">
    <property type="term" value="F:methyltransferase activity"/>
    <property type="evidence" value="ECO:0007669"/>
    <property type="project" value="UniProtKB-KW"/>
</dbReference>
<evidence type="ECO:0000313" key="2">
    <source>
        <dbReference type="Proteomes" id="UP001295463"/>
    </source>
</evidence>
<organism evidence="1 2">
    <name type="scientific">Trichlorobacter ammonificans</name>
    <dbReference type="NCBI Taxonomy" id="2916410"/>
    <lineage>
        <taxon>Bacteria</taxon>
        <taxon>Pseudomonadati</taxon>
        <taxon>Thermodesulfobacteriota</taxon>
        <taxon>Desulfuromonadia</taxon>
        <taxon>Geobacterales</taxon>
        <taxon>Geobacteraceae</taxon>
        <taxon>Trichlorobacter</taxon>
    </lineage>
</organism>
<dbReference type="GO" id="GO:0032259">
    <property type="term" value="P:methylation"/>
    <property type="evidence" value="ECO:0007669"/>
    <property type="project" value="UniProtKB-KW"/>
</dbReference>
<sequence length="287" mass="32205">MRKDITDHNWFHAIDFGNGTTTPGRFTEKTPPNWTLYGVLALLEQITLPGMSCLDIGTMDGLISLILKAGGASRVVATDVLNRPTFEIAREISGQDIEYYPDIHINDLPQTPVNSSYDLITFSGVLYHLYDPLGGIATCRKLIARNGLLILETETTVGSTADMKFTPAYNEYPEPYTYWQPTIPCLLEMLKFCCFEPTVLIKTLHRTTVLATAVLPAQVSNRTDRMIKTHQETRGLGPYLNFKLLASDLCRISNIEYTGHCGSFEIDPHNFFSRLPYQPNLSPQAKH</sequence>
<dbReference type="EC" id="2.1.1.-" evidence="1"/>
<dbReference type="CDD" id="cd02440">
    <property type="entry name" value="AdoMet_MTases"/>
    <property type="match status" value="1"/>
</dbReference>
<dbReference type="RefSeq" id="WP_305730912.1">
    <property type="nucleotide sequence ID" value="NZ_OW150024.1"/>
</dbReference>
<dbReference type="Pfam" id="PF08003">
    <property type="entry name" value="Methyltransf_9"/>
    <property type="match status" value="1"/>
</dbReference>
<protein>
    <submittedName>
        <fullName evidence="1">Enzyme</fullName>
        <ecNumber evidence="1">2.1.1.-</ecNumber>
    </submittedName>
</protein>
<keyword evidence="2" id="KW-1185">Reference proteome</keyword>
<name>A0ABN8HEW1_9BACT</name>
<accession>A0ABN8HEW1</accession>
<keyword evidence="1" id="KW-0808">Transferase</keyword>
<keyword evidence="1" id="KW-0489">Methyltransferase</keyword>
<gene>
    <name evidence="1" type="ORF">GEAMG1_0113</name>
</gene>
<dbReference type="InterPro" id="IPR029063">
    <property type="entry name" value="SAM-dependent_MTases_sf"/>
</dbReference>
<proteinExistence type="predicted"/>
<reference evidence="1 2" key="1">
    <citation type="submission" date="2022-03" db="EMBL/GenBank/DDBJ databases">
        <authorList>
            <person name="Koch H."/>
        </authorList>
    </citation>
    <scope>NUCLEOTIDE SEQUENCE [LARGE SCALE GENOMIC DNA]</scope>
    <source>
        <strain evidence="1 2">G1</strain>
    </source>
</reference>
<evidence type="ECO:0000313" key="1">
    <source>
        <dbReference type="EMBL" id="CAH2029935.1"/>
    </source>
</evidence>
<dbReference type="SUPFAM" id="SSF53335">
    <property type="entry name" value="S-adenosyl-L-methionine-dependent methyltransferases"/>
    <property type="match status" value="1"/>
</dbReference>